<reference evidence="1 2" key="1">
    <citation type="submission" date="2015-09" db="EMBL/GenBank/DDBJ databases">
        <title>Spore heat resistance.</title>
        <authorList>
            <person name="Boekhorst J."/>
            <person name="Berendsen E.M."/>
            <person name="Wells-Bennik M.H."/>
            <person name="Kuipers O.P."/>
        </authorList>
    </citation>
    <scope>NUCLEOTIDE SEQUENCE [LARGE SCALE GENOMIC DNA]</scope>
    <source>
        <strain evidence="1 2">B4122</strain>
    </source>
</reference>
<organism evidence="1 2">
    <name type="scientific">Bacillus subtilis</name>
    <dbReference type="NCBI Taxonomy" id="1423"/>
    <lineage>
        <taxon>Bacteria</taxon>
        <taxon>Bacillati</taxon>
        <taxon>Bacillota</taxon>
        <taxon>Bacilli</taxon>
        <taxon>Bacillales</taxon>
        <taxon>Bacillaceae</taxon>
        <taxon>Bacillus</taxon>
    </lineage>
</organism>
<comment type="caution">
    <text evidence="1">The sequence shown here is derived from an EMBL/GenBank/DDBJ whole genome shotgun (WGS) entry which is preliminary data.</text>
</comment>
<evidence type="ECO:0000313" key="2">
    <source>
        <dbReference type="Proteomes" id="UP000076442"/>
    </source>
</evidence>
<dbReference type="RefSeq" id="WP_017697092.1">
    <property type="nucleotide sequence ID" value="NZ_CP017112.1"/>
</dbReference>
<protein>
    <submittedName>
        <fullName evidence="1">Uncharacterized protein</fullName>
    </submittedName>
</protein>
<sequence>MQDKLTSAVHFIEVNRDEMGDKKSLNMLLKALKKIINEGR</sequence>
<name>A0AAP1EA01_BACIU</name>
<dbReference type="AlphaFoldDB" id="A0AAP1EA01"/>
<dbReference type="EMBL" id="LJZV01000001">
    <property type="protein sequence ID" value="KZD95381.1"/>
    <property type="molecule type" value="Genomic_DNA"/>
</dbReference>
<proteinExistence type="predicted"/>
<dbReference type="Proteomes" id="UP000076442">
    <property type="component" value="Unassembled WGS sequence"/>
</dbReference>
<evidence type="ECO:0000313" key="1">
    <source>
        <dbReference type="EMBL" id="KZD95381.1"/>
    </source>
</evidence>
<accession>A0AAP1EA01</accession>
<gene>
    <name evidence="1" type="ORF">B4122_0353</name>
</gene>